<evidence type="ECO:0000256" key="6">
    <source>
        <dbReference type="ARBA" id="ARBA00022989"/>
    </source>
</evidence>
<evidence type="ECO:0000256" key="5">
    <source>
        <dbReference type="ARBA" id="ARBA00022723"/>
    </source>
</evidence>
<feature type="transmembrane region" description="Helical" evidence="11">
    <location>
        <begin position="191"/>
        <end position="212"/>
    </location>
</feature>
<evidence type="ECO:0000256" key="7">
    <source>
        <dbReference type="ARBA" id="ARBA00023002"/>
    </source>
</evidence>
<keyword evidence="8" id="KW-0408">Iron</keyword>
<dbReference type="InterPro" id="IPR036400">
    <property type="entry name" value="Cyt_B5-like_heme/steroid_sf"/>
</dbReference>
<evidence type="ECO:0000259" key="12">
    <source>
        <dbReference type="PROSITE" id="PS50255"/>
    </source>
</evidence>
<comment type="subcellular location">
    <subcellularLocation>
        <location evidence="1">Membrane</location>
        <topology evidence="1">Multi-pass membrane protein</topology>
    </subcellularLocation>
</comment>
<dbReference type="GO" id="GO:0006629">
    <property type="term" value="P:lipid metabolic process"/>
    <property type="evidence" value="ECO:0007669"/>
    <property type="project" value="UniProtKB-KW"/>
</dbReference>
<reference evidence="13" key="1">
    <citation type="submission" date="2005-08" db="EMBL/GenBank/DDBJ databases">
        <title>Cloning and sequence analysis of a novel delta-6-desaturase gene from fila fungi MIAN6.</title>
        <authorList>
            <person name="Zhang Y.B."/>
            <person name="Jiang M.L."/>
            <person name="Hu X.J."/>
        </authorList>
    </citation>
    <scope>NUCLEOTIDE SEQUENCE</scope>
</reference>
<dbReference type="SUPFAM" id="SSF55856">
    <property type="entry name" value="Cytochrome b5-like heme/steroid binding domain"/>
    <property type="match status" value="1"/>
</dbReference>
<evidence type="ECO:0000256" key="10">
    <source>
        <dbReference type="ARBA" id="ARBA00023136"/>
    </source>
</evidence>
<proteinExistence type="evidence at transcript level"/>
<evidence type="ECO:0000256" key="4">
    <source>
        <dbReference type="ARBA" id="ARBA00022692"/>
    </source>
</evidence>
<comment type="similarity">
    <text evidence="2">Belongs to the fatty acid desaturase type 1 family.</text>
</comment>
<evidence type="ECO:0000256" key="9">
    <source>
        <dbReference type="ARBA" id="ARBA00023098"/>
    </source>
</evidence>
<dbReference type="Gene3D" id="3.10.120.10">
    <property type="entry name" value="Cytochrome b5-like heme/steroid binding domain"/>
    <property type="match status" value="1"/>
</dbReference>
<feature type="transmembrane region" description="Helical" evidence="11">
    <location>
        <begin position="336"/>
        <end position="357"/>
    </location>
</feature>
<dbReference type="InterPro" id="IPR012171">
    <property type="entry name" value="Fatty_acid_desaturase"/>
</dbReference>
<evidence type="ECO:0000256" key="11">
    <source>
        <dbReference type="SAM" id="Phobius"/>
    </source>
</evidence>
<dbReference type="InterPro" id="IPR001199">
    <property type="entry name" value="Cyt_B5-like_heme/steroid-bd"/>
</dbReference>
<feature type="domain" description="Cytochrome b5 heme-binding" evidence="12">
    <location>
        <begin position="5"/>
        <end position="87"/>
    </location>
</feature>
<name>Q3LU33_9FUNG</name>
<dbReference type="GO" id="GO:0020037">
    <property type="term" value="F:heme binding"/>
    <property type="evidence" value="ECO:0007669"/>
    <property type="project" value="InterPro"/>
</dbReference>
<dbReference type="BRENDA" id="1.14.19.3">
    <property type="organism ID" value="8772"/>
</dbReference>
<dbReference type="PIRSF" id="PIRSF015921">
    <property type="entry name" value="FA_sphinglp_des"/>
    <property type="match status" value="1"/>
</dbReference>
<dbReference type="SMART" id="SM01117">
    <property type="entry name" value="Cyt-b5"/>
    <property type="match status" value="1"/>
</dbReference>
<dbReference type="AlphaFoldDB" id="Q3LU33"/>
<evidence type="ECO:0000313" key="13">
    <source>
        <dbReference type="EMBL" id="ABA06503.1"/>
    </source>
</evidence>
<evidence type="ECO:0000256" key="3">
    <source>
        <dbReference type="ARBA" id="ARBA00022617"/>
    </source>
</evidence>
<evidence type="ECO:0000256" key="8">
    <source>
        <dbReference type="ARBA" id="ARBA00023004"/>
    </source>
</evidence>
<sequence>MSGQTRVFKRSEVSDSLKAYQAGDKNADKFLIVDNKVYDITDFIADHPGGAQVISTHIGKDASDVFHAMHPESAYELLANCYVGDLAADHAGVQGELVNGVHKKSKAFADEMRSLRERLETEGAFNGSVPFYIYKVVSTLAIGATGLAMLYYGGHSTSVVLAAAVVVGLFWQQCGWLAHDFGHHQAFADHTVNDVMIAFLGGFCQGFSLSWWKNKHNTHHASTNVHGHDPDIDTAPVLLWDEFATANFYGNLEGQKDSAFSRFIAEHVLPYQTRYYFFVLGFARLSWAIQSLQYSFTVGTLNKSKTLNLFERTMLVSHWILFTTWTLLFINSWTNMVMFFVVSQATTGYALALVFAMNHSGMPVLTQEQAQKMEFYEIQVVTARDVTLGALGDWFCGGLNYQIEHHVFPDMPRHYLPKVKPQVKALCKKHNILYHDTSALRGTLEVLQTLDVVQKLCASSLKRCFR</sequence>
<feature type="transmembrane region" description="Helical" evidence="11">
    <location>
        <begin position="275"/>
        <end position="297"/>
    </location>
</feature>
<accession>Q3LU33</accession>
<keyword evidence="3" id="KW-0349">Heme</keyword>
<dbReference type="PROSITE" id="PS00191">
    <property type="entry name" value="CYTOCHROME_B5_1"/>
    <property type="match status" value="1"/>
</dbReference>
<protein>
    <submittedName>
        <fullName evidence="13">Delta-6-desaturase</fullName>
    </submittedName>
</protein>
<dbReference type="Pfam" id="PF00173">
    <property type="entry name" value="Cyt-b5"/>
    <property type="match status" value="1"/>
</dbReference>
<dbReference type="Pfam" id="PF00487">
    <property type="entry name" value="FA_desaturase"/>
    <property type="match status" value="1"/>
</dbReference>
<dbReference type="InterPro" id="IPR005804">
    <property type="entry name" value="FA_desaturase_dom"/>
</dbReference>
<dbReference type="InterPro" id="IPR018506">
    <property type="entry name" value="Cyt_B5_heme-BS"/>
</dbReference>
<keyword evidence="9" id="KW-0443">Lipid metabolism</keyword>
<keyword evidence="5" id="KW-0479">Metal-binding</keyword>
<dbReference type="GO" id="GO:0016020">
    <property type="term" value="C:membrane"/>
    <property type="evidence" value="ECO:0007669"/>
    <property type="project" value="UniProtKB-SubCell"/>
</dbReference>
<evidence type="ECO:0000256" key="1">
    <source>
        <dbReference type="ARBA" id="ARBA00004141"/>
    </source>
</evidence>
<dbReference type="PROSITE" id="PS50255">
    <property type="entry name" value="CYTOCHROME_B5_2"/>
    <property type="match status" value="1"/>
</dbReference>
<keyword evidence="4 11" id="KW-0812">Transmembrane</keyword>
<feature type="transmembrane region" description="Helical" evidence="11">
    <location>
        <begin position="309"/>
        <end position="330"/>
    </location>
</feature>
<keyword evidence="7" id="KW-0560">Oxidoreductase</keyword>
<dbReference type="CDD" id="cd03506">
    <property type="entry name" value="Delta6-FADS-like"/>
    <property type="match status" value="1"/>
</dbReference>
<dbReference type="EMBL" id="DQ177498">
    <property type="protein sequence ID" value="ABA06503.1"/>
    <property type="molecule type" value="mRNA"/>
</dbReference>
<dbReference type="PRINTS" id="PR00363">
    <property type="entry name" value="CYTOCHROMEB5"/>
</dbReference>
<dbReference type="GO" id="GO:0046872">
    <property type="term" value="F:metal ion binding"/>
    <property type="evidence" value="ECO:0007669"/>
    <property type="project" value="UniProtKB-KW"/>
</dbReference>
<keyword evidence="10 11" id="KW-0472">Membrane</keyword>
<evidence type="ECO:0000256" key="2">
    <source>
        <dbReference type="ARBA" id="ARBA00009295"/>
    </source>
</evidence>
<dbReference type="GO" id="GO:0016717">
    <property type="term" value="F:oxidoreductase activity, acting on paired donors, with oxidation of a pair of donors resulting in the reduction of molecular oxygen to two molecules of water"/>
    <property type="evidence" value="ECO:0007669"/>
    <property type="project" value="TreeGrafter"/>
</dbReference>
<dbReference type="PANTHER" id="PTHR19353">
    <property type="entry name" value="FATTY ACID DESATURASE 2"/>
    <property type="match status" value="1"/>
</dbReference>
<feature type="transmembrane region" description="Helical" evidence="11">
    <location>
        <begin position="159"/>
        <end position="179"/>
    </location>
</feature>
<keyword evidence="6 11" id="KW-1133">Transmembrane helix</keyword>
<reference evidence="13" key="2">
    <citation type="journal article" date="2009" name="J. Microbiol. Biotechnol.">
        <title>Production of gamma-linolenic acid in Pichia pastoris by Expression of a delta-6 desaturase gene from Cunninghamella echinulata.</title>
        <authorList>
            <person name="Wan X."/>
            <person name="Zhang Y."/>
            <person name="Wang P."/>
            <person name="Huang F."/>
            <person name="Chen H."/>
            <person name="Jiang M."/>
        </authorList>
    </citation>
    <scope>NUCLEOTIDE SEQUENCE</scope>
</reference>
<organism evidence="13">
    <name type="scientific">Cunninghamella echinulata</name>
    <dbReference type="NCBI Taxonomy" id="76405"/>
    <lineage>
        <taxon>Eukaryota</taxon>
        <taxon>Fungi</taxon>
        <taxon>Fungi incertae sedis</taxon>
        <taxon>Mucoromycota</taxon>
        <taxon>Mucoromycotina</taxon>
        <taxon>Mucoromycetes</taxon>
        <taxon>Mucorales</taxon>
        <taxon>Cunninghamellaceae</taxon>
        <taxon>Cunninghamella</taxon>
    </lineage>
</organism>
<dbReference type="PANTHER" id="PTHR19353:SF88">
    <property type="entry name" value="DELTA(5) FATTY ACID DESATURASE FAT-4"/>
    <property type="match status" value="1"/>
</dbReference>